<organism evidence="3 4">
    <name type="scientific">Haloactinospora alba</name>
    <dbReference type="NCBI Taxonomy" id="405555"/>
    <lineage>
        <taxon>Bacteria</taxon>
        <taxon>Bacillati</taxon>
        <taxon>Actinomycetota</taxon>
        <taxon>Actinomycetes</taxon>
        <taxon>Streptosporangiales</taxon>
        <taxon>Nocardiopsidaceae</taxon>
        <taxon>Haloactinospora</taxon>
    </lineage>
</organism>
<dbReference type="Proteomes" id="UP000317422">
    <property type="component" value="Unassembled WGS sequence"/>
</dbReference>
<feature type="signal peptide" evidence="2">
    <location>
        <begin position="1"/>
        <end position="26"/>
    </location>
</feature>
<proteinExistence type="predicted"/>
<comment type="caution">
    <text evidence="3">The sequence shown here is derived from an EMBL/GenBank/DDBJ whole genome shotgun (WGS) entry which is preliminary data.</text>
</comment>
<name>A0A543NN64_9ACTN</name>
<accession>A0A543NN64</accession>
<sequence length="60" mass="6255">MRRPMIALAVGAAMALGPFAAGTAQASPQPQPSQEDPPPVIELPRETMCRIVLEGIPGCD</sequence>
<evidence type="ECO:0000256" key="2">
    <source>
        <dbReference type="SAM" id="SignalP"/>
    </source>
</evidence>
<feature type="region of interest" description="Disordered" evidence="1">
    <location>
        <begin position="21"/>
        <end position="41"/>
    </location>
</feature>
<dbReference type="RefSeq" id="WP_141924651.1">
    <property type="nucleotide sequence ID" value="NZ_VFQC01000001.1"/>
</dbReference>
<feature type="compositionally biased region" description="Pro residues" evidence="1">
    <location>
        <begin position="29"/>
        <end position="41"/>
    </location>
</feature>
<keyword evidence="4" id="KW-1185">Reference proteome</keyword>
<evidence type="ECO:0000313" key="3">
    <source>
        <dbReference type="EMBL" id="TQN33262.1"/>
    </source>
</evidence>
<dbReference type="AlphaFoldDB" id="A0A543NN64"/>
<feature type="chain" id="PRO_5022166815" description="Small secreted domain DUF320" evidence="2">
    <location>
        <begin position="27"/>
        <end position="60"/>
    </location>
</feature>
<reference evidence="3 4" key="1">
    <citation type="submission" date="2019-06" db="EMBL/GenBank/DDBJ databases">
        <title>Sequencing the genomes of 1000 actinobacteria strains.</title>
        <authorList>
            <person name="Klenk H.-P."/>
        </authorList>
    </citation>
    <scope>NUCLEOTIDE SEQUENCE [LARGE SCALE GENOMIC DNA]</scope>
    <source>
        <strain evidence="3 4">DSM 45015</strain>
    </source>
</reference>
<keyword evidence="2" id="KW-0732">Signal</keyword>
<dbReference type="EMBL" id="VFQC01000001">
    <property type="protein sequence ID" value="TQN33262.1"/>
    <property type="molecule type" value="Genomic_DNA"/>
</dbReference>
<gene>
    <name evidence="3" type="ORF">FHX37_3267</name>
</gene>
<evidence type="ECO:0008006" key="5">
    <source>
        <dbReference type="Google" id="ProtNLM"/>
    </source>
</evidence>
<evidence type="ECO:0000313" key="4">
    <source>
        <dbReference type="Proteomes" id="UP000317422"/>
    </source>
</evidence>
<evidence type="ECO:0000256" key="1">
    <source>
        <dbReference type="SAM" id="MobiDB-lite"/>
    </source>
</evidence>
<protein>
    <recommendedName>
        <fullName evidence="5">Small secreted domain DUF320</fullName>
    </recommendedName>
</protein>